<sequence>MPKRCDNCLEKYQRFIRYLDRKGLLGEVEIDEIDDIDEIEEEEANEKRSKRKGQSYQNQSIKNQILNGYNTEADKFNPQDQQKRFYRAPKDFEPQDVAFMMNCKLCGQQEPITLEKARFYEDQSTASLPDTCKKCYLKQQYCRETEIVMKIKRQFKRDIGGGFAVDDKERQQNIERLMKIREKRALWLKEVQEDKEIKIAQAIALNNFVLIEKDQPQYK</sequence>
<accession>A0A078B7Q3</accession>
<dbReference type="EMBL" id="CCKQ01018301">
    <property type="protein sequence ID" value="CDW90256.1"/>
    <property type="molecule type" value="Genomic_DNA"/>
</dbReference>
<dbReference type="Proteomes" id="UP000039865">
    <property type="component" value="Unassembled WGS sequence"/>
</dbReference>
<dbReference type="InParanoid" id="A0A078B7Q3"/>
<gene>
    <name evidence="2" type="primary">Contig10391.g529</name>
    <name evidence="2" type="ORF">STYLEM_19398</name>
</gene>
<evidence type="ECO:0000256" key="1">
    <source>
        <dbReference type="SAM" id="MobiDB-lite"/>
    </source>
</evidence>
<proteinExistence type="predicted"/>
<evidence type="ECO:0000313" key="2">
    <source>
        <dbReference type="EMBL" id="CDW90256.1"/>
    </source>
</evidence>
<dbReference type="AlphaFoldDB" id="A0A078B7Q3"/>
<evidence type="ECO:0000313" key="3">
    <source>
        <dbReference type="Proteomes" id="UP000039865"/>
    </source>
</evidence>
<feature type="region of interest" description="Disordered" evidence="1">
    <location>
        <begin position="36"/>
        <end position="58"/>
    </location>
</feature>
<organism evidence="2 3">
    <name type="scientific">Stylonychia lemnae</name>
    <name type="common">Ciliate</name>
    <dbReference type="NCBI Taxonomy" id="5949"/>
    <lineage>
        <taxon>Eukaryota</taxon>
        <taxon>Sar</taxon>
        <taxon>Alveolata</taxon>
        <taxon>Ciliophora</taxon>
        <taxon>Intramacronucleata</taxon>
        <taxon>Spirotrichea</taxon>
        <taxon>Stichotrichia</taxon>
        <taxon>Sporadotrichida</taxon>
        <taxon>Oxytrichidae</taxon>
        <taxon>Stylonychinae</taxon>
        <taxon>Stylonychia</taxon>
    </lineage>
</organism>
<reference evidence="2 3" key="1">
    <citation type="submission" date="2014-06" db="EMBL/GenBank/DDBJ databases">
        <authorList>
            <person name="Swart Estienne"/>
        </authorList>
    </citation>
    <scope>NUCLEOTIDE SEQUENCE [LARGE SCALE GENOMIC DNA]</scope>
    <source>
        <strain evidence="2 3">130c</strain>
    </source>
</reference>
<keyword evidence="3" id="KW-1185">Reference proteome</keyword>
<name>A0A078B7Q3_STYLE</name>
<protein>
    <submittedName>
        <fullName evidence="2">Uncharacterized protein</fullName>
    </submittedName>
</protein>